<protein>
    <submittedName>
        <fullName evidence="5">Unnamed protein product</fullName>
    </submittedName>
</protein>
<comment type="caution">
    <text evidence="5">The sequence shown here is derived from an EMBL/GenBank/DDBJ whole genome shotgun (WGS) entry which is preliminary data.</text>
</comment>
<dbReference type="InterPro" id="IPR008271">
    <property type="entry name" value="Ser/Thr_kinase_AS"/>
</dbReference>
<dbReference type="SMART" id="SM00220">
    <property type="entry name" value="S_TKc"/>
    <property type="match status" value="1"/>
</dbReference>
<dbReference type="EMBL" id="BSXU01001736">
    <property type="protein sequence ID" value="GMG30510.1"/>
    <property type="molecule type" value="Genomic_DNA"/>
</dbReference>
<dbReference type="SMART" id="SM00240">
    <property type="entry name" value="FHA"/>
    <property type="match status" value="1"/>
</dbReference>
<feature type="compositionally biased region" description="Low complexity" evidence="2">
    <location>
        <begin position="59"/>
        <end position="97"/>
    </location>
</feature>
<dbReference type="InterPro" id="IPR008984">
    <property type="entry name" value="SMAD_FHA_dom_sf"/>
</dbReference>
<dbReference type="Pfam" id="PF00498">
    <property type="entry name" value="FHA"/>
    <property type="match status" value="1"/>
</dbReference>
<evidence type="ECO:0000259" key="4">
    <source>
        <dbReference type="PROSITE" id="PS50011"/>
    </source>
</evidence>
<dbReference type="CDD" id="cd05117">
    <property type="entry name" value="STKc_CAMK"/>
    <property type="match status" value="1"/>
</dbReference>
<dbReference type="PANTHER" id="PTHR24347">
    <property type="entry name" value="SERINE/THREONINE-PROTEIN KINASE"/>
    <property type="match status" value="1"/>
</dbReference>
<dbReference type="AlphaFoldDB" id="A0A9W6YX92"/>
<comment type="similarity">
    <text evidence="1">Belongs to the protein kinase superfamily. CAMK Ser/Thr protein kinase family. CHEK2 subfamily.</text>
</comment>
<feature type="compositionally biased region" description="Low complexity" evidence="2">
    <location>
        <begin position="10"/>
        <end position="23"/>
    </location>
</feature>
<sequence length="549" mass="61609">MLSRKRARTSSSMMELNSSSQELAMNSSQDSPSTATATGMTKSARILADASAMPPPAFPSLSISTGSSPSSNSPCSNSNSTDSSTKSTKSTNPSSSTHSKKQQLITIATFYSLEPVAYKNINIPNQKLIKLGRSKSKNDIVLCKPDCSTTHCEISVNKVKDVTILSIKDKSLNGVFINGQLLGCNNSAILKNNDKISFAGSLHYMMKCADETMFSKFHEKYEVGAVLGFGHYSQVKEIRERKKKLVFGKAKVDDGKKSNGFNLAVKIFNPTKINEKNFNRELEILMSLNHENMVKFHEFFLEPYSLDCITTYLVLEKVNGGELFNRIVKKGKLRQDETHAIMKQLVDGLQYLHSHNIVHRDLKPENILLDITYATEDDNENINKDNQDNTKTNTHNKLNKLNQVAPWDKGELSVKVKIADFGLAKNLQTLQFTNTFCGTPLYVAPEILTNEKESYGYDKKCDMWSLGVLLYVCICGFPPFSEELAPPSMKQQIVTGKFAFYKPYWDDVDELIMDLIVKLLVVDPTRRIDVVTMGFHPWFSQRYIHGYTG</sequence>
<dbReference type="Proteomes" id="UP001165063">
    <property type="component" value="Unassembled WGS sequence"/>
</dbReference>
<dbReference type="OrthoDB" id="407410at2759"/>
<evidence type="ECO:0000259" key="3">
    <source>
        <dbReference type="PROSITE" id="PS50006"/>
    </source>
</evidence>
<dbReference type="PROSITE" id="PS00108">
    <property type="entry name" value="PROTEIN_KINASE_ST"/>
    <property type="match status" value="1"/>
</dbReference>
<dbReference type="Gene3D" id="2.60.200.20">
    <property type="match status" value="1"/>
</dbReference>
<evidence type="ECO:0000313" key="5">
    <source>
        <dbReference type="EMBL" id="GMG30510.1"/>
    </source>
</evidence>
<organism evidence="5 6">
    <name type="scientific">Ambrosiozyma monospora</name>
    <name type="common">Yeast</name>
    <name type="synonym">Endomycopsis monosporus</name>
    <dbReference type="NCBI Taxonomy" id="43982"/>
    <lineage>
        <taxon>Eukaryota</taxon>
        <taxon>Fungi</taxon>
        <taxon>Dikarya</taxon>
        <taxon>Ascomycota</taxon>
        <taxon>Saccharomycotina</taxon>
        <taxon>Pichiomycetes</taxon>
        <taxon>Pichiales</taxon>
        <taxon>Pichiaceae</taxon>
        <taxon>Ambrosiozyma</taxon>
    </lineage>
</organism>
<feature type="compositionally biased region" description="Polar residues" evidence="2">
    <location>
        <begin position="24"/>
        <end position="41"/>
    </location>
</feature>
<dbReference type="SUPFAM" id="SSF56112">
    <property type="entry name" value="Protein kinase-like (PK-like)"/>
    <property type="match status" value="1"/>
</dbReference>
<accession>A0A9W6YX92</accession>
<dbReference type="Pfam" id="PF00069">
    <property type="entry name" value="Pkinase"/>
    <property type="match status" value="1"/>
</dbReference>
<feature type="domain" description="Protein kinase" evidence="4">
    <location>
        <begin position="221"/>
        <end position="539"/>
    </location>
</feature>
<name>A0A9W6YX92_AMBMO</name>
<evidence type="ECO:0000256" key="1">
    <source>
        <dbReference type="ARBA" id="ARBA00005575"/>
    </source>
</evidence>
<feature type="region of interest" description="Disordered" evidence="2">
    <location>
        <begin position="1"/>
        <end position="99"/>
    </location>
</feature>
<dbReference type="Gene3D" id="3.30.200.20">
    <property type="entry name" value="Phosphorylase Kinase, domain 1"/>
    <property type="match status" value="1"/>
</dbReference>
<dbReference type="GO" id="GO:0004672">
    <property type="term" value="F:protein kinase activity"/>
    <property type="evidence" value="ECO:0007669"/>
    <property type="project" value="InterPro"/>
</dbReference>
<dbReference type="InterPro" id="IPR000719">
    <property type="entry name" value="Prot_kinase_dom"/>
</dbReference>
<feature type="domain" description="FHA" evidence="3">
    <location>
        <begin position="129"/>
        <end position="182"/>
    </location>
</feature>
<dbReference type="SUPFAM" id="SSF49879">
    <property type="entry name" value="SMAD/FHA domain"/>
    <property type="match status" value="1"/>
</dbReference>
<dbReference type="InterPro" id="IPR011009">
    <property type="entry name" value="Kinase-like_dom_sf"/>
</dbReference>
<dbReference type="Gene3D" id="1.10.510.10">
    <property type="entry name" value="Transferase(Phosphotransferase) domain 1"/>
    <property type="match status" value="1"/>
</dbReference>
<evidence type="ECO:0000313" key="6">
    <source>
        <dbReference type="Proteomes" id="UP001165063"/>
    </source>
</evidence>
<evidence type="ECO:0000256" key="2">
    <source>
        <dbReference type="SAM" id="MobiDB-lite"/>
    </source>
</evidence>
<dbReference type="PROSITE" id="PS50011">
    <property type="entry name" value="PROTEIN_KINASE_DOM"/>
    <property type="match status" value="1"/>
</dbReference>
<proteinExistence type="inferred from homology"/>
<dbReference type="PROSITE" id="PS50006">
    <property type="entry name" value="FHA_DOMAIN"/>
    <property type="match status" value="1"/>
</dbReference>
<keyword evidence="6" id="KW-1185">Reference proteome</keyword>
<dbReference type="InterPro" id="IPR000253">
    <property type="entry name" value="FHA_dom"/>
</dbReference>
<gene>
    <name evidence="5" type="ORF">Amon01_000386500</name>
</gene>
<dbReference type="GO" id="GO:0005524">
    <property type="term" value="F:ATP binding"/>
    <property type="evidence" value="ECO:0007669"/>
    <property type="project" value="InterPro"/>
</dbReference>
<reference evidence="5" key="1">
    <citation type="submission" date="2023-04" db="EMBL/GenBank/DDBJ databases">
        <title>Ambrosiozyma monospora NBRC 1965.</title>
        <authorList>
            <person name="Ichikawa N."/>
            <person name="Sato H."/>
            <person name="Tonouchi N."/>
        </authorList>
    </citation>
    <scope>NUCLEOTIDE SEQUENCE</scope>
    <source>
        <strain evidence="5">NBRC 1965</strain>
    </source>
</reference>